<proteinExistence type="predicted"/>
<name>W6Y5Q8_COCC2</name>
<dbReference type="Gene3D" id="3.40.50.1820">
    <property type="entry name" value="alpha/beta hydrolase"/>
    <property type="match status" value="1"/>
</dbReference>
<organism evidence="2 3">
    <name type="scientific">Cochliobolus carbonum (strain 26-R-13)</name>
    <name type="common">Maize leaf spot fungus</name>
    <name type="synonym">Bipolaris zeicola</name>
    <dbReference type="NCBI Taxonomy" id="930089"/>
    <lineage>
        <taxon>Eukaryota</taxon>
        <taxon>Fungi</taxon>
        <taxon>Dikarya</taxon>
        <taxon>Ascomycota</taxon>
        <taxon>Pezizomycotina</taxon>
        <taxon>Dothideomycetes</taxon>
        <taxon>Pleosporomycetidae</taxon>
        <taxon>Pleosporales</taxon>
        <taxon>Pleosporineae</taxon>
        <taxon>Pleosporaceae</taxon>
        <taxon>Bipolaris</taxon>
    </lineage>
</organism>
<dbReference type="GeneID" id="19154326"/>
<accession>W6Y5Q8</accession>
<gene>
    <name evidence="2" type="ORF">COCCADRAFT_97192</name>
</gene>
<dbReference type="InterPro" id="IPR029058">
    <property type="entry name" value="AB_hydrolase_fold"/>
</dbReference>
<keyword evidence="1" id="KW-0732">Signal</keyword>
<dbReference type="AlphaFoldDB" id="W6Y5Q8"/>
<reference evidence="2 3" key="1">
    <citation type="journal article" date="2013" name="PLoS Genet.">
        <title>Comparative genome structure, secondary metabolite, and effector coding capacity across Cochliobolus pathogens.</title>
        <authorList>
            <person name="Condon B.J."/>
            <person name="Leng Y."/>
            <person name="Wu D."/>
            <person name="Bushley K.E."/>
            <person name="Ohm R.A."/>
            <person name="Otillar R."/>
            <person name="Martin J."/>
            <person name="Schackwitz W."/>
            <person name="Grimwood J."/>
            <person name="MohdZainudin N."/>
            <person name="Xue C."/>
            <person name="Wang R."/>
            <person name="Manning V.A."/>
            <person name="Dhillon B."/>
            <person name="Tu Z.J."/>
            <person name="Steffenson B.J."/>
            <person name="Salamov A."/>
            <person name="Sun H."/>
            <person name="Lowry S."/>
            <person name="LaButti K."/>
            <person name="Han J."/>
            <person name="Copeland A."/>
            <person name="Lindquist E."/>
            <person name="Barry K."/>
            <person name="Schmutz J."/>
            <person name="Baker S.E."/>
            <person name="Ciuffetti L.M."/>
            <person name="Grigoriev I.V."/>
            <person name="Zhong S."/>
            <person name="Turgeon B.G."/>
        </authorList>
    </citation>
    <scope>NUCLEOTIDE SEQUENCE [LARGE SCALE GENOMIC DNA]</scope>
    <source>
        <strain evidence="2 3">26-R-13</strain>
    </source>
</reference>
<dbReference type="eggNOG" id="ENOG502RZYU">
    <property type="taxonomic scope" value="Eukaryota"/>
</dbReference>
<feature type="signal peptide" evidence="1">
    <location>
        <begin position="1"/>
        <end position="19"/>
    </location>
</feature>
<protein>
    <recommendedName>
        <fullName evidence="4">Dienelactone hydrolase domain-containing protein</fullName>
    </recommendedName>
</protein>
<dbReference type="Proteomes" id="UP000053841">
    <property type="component" value="Unassembled WGS sequence"/>
</dbReference>
<evidence type="ECO:0000313" key="3">
    <source>
        <dbReference type="Proteomes" id="UP000053841"/>
    </source>
</evidence>
<evidence type="ECO:0008006" key="4">
    <source>
        <dbReference type="Google" id="ProtNLM"/>
    </source>
</evidence>
<dbReference type="EMBL" id="KI964619">
    <property type="protein sequence ID" value="EUC33015.1"/>
    <property type="molecule type" value="Genomic_DNA"/>
</dbReference>
<dbReference type="OrthoDB" id="2141514at2759"/>
<dbReference type="SUPFAM" id="SSF53474">
    <property type="entry name" value="alpha/beta-Hydrolases"/>
    <property type="match status" value="1"/>
</dbReference>
<evidence type="ECO:0000313" key="2">
    <source>
        <dbReference type="EMBL" id="EUC33015.1"/>
    </source>
</evidence>
<dbReference type="KEGG" id="bze:COCCADRAFT_97192"/>
<feature type="chain" id="PRO_5004886081" description="Dienelactone hydrolase domain-containing protein" evidence="1">
    <location>
        <begin position="20"/>
        <end position="287"/>
    </location>
</feature>
<sequence length="287" mass="30939">MKYTFRLALVALSAGSVIASPHQLEVRQNDSNIELYVDSSLPNHTIYFPTGIPIADSSKFPVLIWGNSACNIDGTSNQGFLKHVAANGFFAIAEGIMAPDNVGHDGALAMQGPSNNITMKQAIDWIYEHAGKGRYANVDGSRIMAAGFSCGGIEAAFNLPDDRVATVGIVSSGLYYEDTFYLASTWKKPVLFVMGGPKDQATPNAERDFKNIPAGTPKWKGILPLGHGGDLLQPNGGMFGKAVLDWALWNLKGSQDAAQYFKSGWQADGWDVQSADLDKLKPVGRRL</sequence>
<evidence type="ECO:0000256" key="1">
    <source>
        <dbReference type="SAM" id="SignalP"/>
    </source>
</evidence>
<dbReference type="HOGENOM" id="CLU_073360_0_0_1"/>
<dbReference type="RefSeq" id="XP_007712692.1">
    <property type="nucleotide sequence ID" value="XM_007714502.1"/>
</dbReference>
<keyword evidence="3" id="KW-1185">Reference proteome</keyword>